<dbReference type="SMART" id="SM00027">
    <property type="entry name" value="EH"/>
    <property type="match status" value="2"/>
</dbReference>
<dbReference type="GO" id="GO:0005886">
    <property type="term" value="C:plasma membrane"/>
    <property type="evidence" value="ECO:0007669"/>
    <property type="project" value="TreeGrafter"/>
</dbReference>
<dbReference type="PROSITE" id="PS50222">
    <property type="entry name" value="EF_HAND_2"/>
    <property type="match status" value="1"/>
</dbReference>
<keyword evidence="6" id="KW-1185">Reference proteome</keyword>
<evidence type="ECO:0000259" key="4">
    <source>
        <dbReference type="PROSITE" id="PS50222"/>
    </source>
</evidence>
<dbReference type="PANTHER" id="PTHR11216:SF170">
    <property type="entry name" value="DYNAMIN ASSOCIATED PROTEIN 160, ISOFORM D"/>
    <property type="match status" value="1"/>
</dbReference>
<feature type="region of interest" description="Disordered" evidence="2">
    <location>
        <begin position="517"/>
        <end position="555"/>
    </location>
</feature>
<evidence type="ECO:0000313" key="5">
    <source>
        <dbReference type="EMBL" id="KAK2079755.1"/>
    </source>
</evidence>
<dbReference type="InterPro" id="IPR000261">
    <property type="entry name" value="EH_dom"/>
</dbReference>
<evidence type="ECO:0000256" key="1">
    <source>
        <dbReference type="SAM" id="Coils"/>
    </source>
</evidence>
<name>A0AAD9MLI1_PROWI</name>
<reference evidence="5" key="1">
    <citation type="submission" date="2021-01" db="EMBL/GenBank/DDBJ databases">
        <authorList>
            <person name="Eckstrom K.M.E."/>
        </authorList>
    </citation>
    <scope>NUCLEOTIDE SEQUENCE</scope>
    <source>
        <strain evidence="5">UVCC 0001</strain>
    </source>
</reference>
<comment type="caution">
    <text evidence="5">The sequence shown here is derived from an EMBL/GenBank/DDBJ whole genome shotgun (WGS) entry which is preliminary data.</text>
</comment>
<feature type="coiled-coil region" evidence="1">
    <location>
        <begin position="303"/>
        <end position="384"/>
    </location>
</feature>
<dbReference type="Pfam" id="PF12763">
    <property type="entry name" value="EH"/>
    <property type="match status" value="1"/>
</dbReference>
<dbReference type="PROSITE" id="PS50031">
    <property type="entry name" value="EH"/>
    <property type="match status" value="1"/>
</dbReference>
<feature type="region of interest" description="Disordered" evidence="2">
    <location>
        <begin position="479"/>
        <end position="498"/>
    </location>
</feature>
<dbReference type="InterPro" id="IPR011992">
    <property type="entry name" value="EF-hand-dom_pair"/>
</dbReference>
<protein>
    <submittedName>
        <fullName evidence="5">Uncharacterized protein</fullName>
    </submittedName>
</protein>
<dbReference type="SUPFAM" id="SSF47473">
    <property type="entry name" value="EF-hand"/>
    <property type="match status" value="2"/>
</dbReference>
<dbReference type="GO" id="GO:0005509">
    <property type="term" value="F:calcium ion binding"/>
    <property type="evidence" value="ECO:0007669"/>
    <property type="project" value="InterPro"/>
</dbReference>
<feature type="compositionally biased region" description="Low complexity" evidence="2">
    <location>
        <begin position="272"/>
        <end position="288"/>
    </location>
</feature>
<dbReference type="PANTHER" id="PTHR11216">
    <property type="entry name" value="EH DOMAIN"/>
    <property type="match status" value="1"/>
</dbReference>
<dbReference type="Gene3D" id="1.10.287.1490">
    <property type="match status" value="1"/>
</dbReference>
<evidence type="ECO:0000313" key="6">
    <source>
        <dbReference type="Proteomes" id="UP001255856"/>
    </source>
</evidence>
<gene>
    <name evidence="5" type="ORF">QBZ16_002150</name>
</gene>
<sequence length="679" mass="70338">MAESRGELDLYNQWFVLADADKDGVVSGGEAVQFFSKSGLPTNPTLFKIWQYVAGDRPSLNRQEFYTAMKLVSLAQTNSGVLDDQAALRLVNGLAGPIPPPRLAGLPQVGSFTTAFQQLDTDRDGLVQGVDCFGVFMRSGLPKAALKTVWDLVAGEAGALSAHQFVQALYLIEHAKAGRPLPPRLPAGPFPPVVAPLSAAERSRLEEERRALEQRRAEAEAAEAARAAAAARAKFFTDALAELRLAGSGISRALVERSSAPRWRPPPPRPPSATTTRRTPTLRAGTAAAAPAVKAAQAAAERRAGLATRLEALRATVAELESAAAPGARARDEEEAAALERELTALTVRRAALEAAAGSSLARRDELRARRAELRAAADEAQAALGPLQGEVAALVAASEPDRAALVAAMRTLAPLYDTLYRIARGAMLPLPAEALAGLKREALPLTYDGLLAAGAAEWGSFDDKGFTIVRAASETLQGAAEDVEPKEESAEGQGVTLPVSNGAEEATEQAFADTIEQPPPETQPTDPSQHGPRSPVPTPVDGQPAEQAGDDNSGILASAIAKALDVIVPVQNAADGTAGVHEGAAEGQQGESASKEEEPLSKGGESDAVDAQQTPEEPALEPSVISDDKSPTVEEGNAAVAAPAPTVEEGNAAAAAPAPTVEEGNAAVAAPAPTPEGD</sequence>
<feature type="coiled-coil region" evidence="1">
    <location>
        <begin position="202"/>
        <end position="234"/>
    </location>
</feature>
<dbReference type="GO" id="GO:0006897">
    <property type="term" value="P:endocytosis"/>
    <property type="evidence" value="ECO:0007669"/>
    <property type="project" value="TreeGrafter"/>
</dbReference>
<dbReference type="InterPro" id="IPR002048">
    <property type="entry name" value="EF_hand_dom"/>
</dbReference>
<dbReference type="CDD" id="cd00052">
    <property type="entry name" value="EH"/>
    <property type="match status" value="1"/>
</dbReference>
<evidence type="ECO:0000259" key="3">
    <source>
        <dbReference type="PROSITE" id="PS50031"/>
    </source>
</evidence>
<evidence type="ECO:0000256" key="2">
    <source>
        <dbReference type="SAM" id="MobiDB-lite"/>
    </source>
</evidence>
<dbReference type="EMBL" id="JASFZW010000002">
    <property type="protein sequence ID" value="KAK2079755.1"/>
    <property type="molecule type" value="Genomic_DNA"/>
</dbReference>
<dbReference type="GO" id="GO:0005737">
    <property type="term" value="C:cytoplasm"/>
    <property type="evidence" value="ECO:0007669"/>
    <property type="project" value="TreeGrafter"/>
</dbReference>
<dbReference type="Gene3D" id="1.10.238.10">
    <property type="entry name" value="EF-hand"/>
    <property type="match status" value="2"/>
</dbReference>
<feature type="compositionally biased region" description="Low complexity" evidence="2">
    <location>
        <begin position="634"/>
        <end position="665"/>
    </location>
</feature>
<feature type="region of interest" description="Disordered" evidence="2">
    <location>
        <begin position="578"/>
        <end position="679"/>
    </location>
</feature>
<accession>A0AAD9MLI1</accession>
<feature type="domain" description="EF-hand" evidence="4">
    <location>
        <begin position="6"/>
        <end position="41"/>
    </location>
</feature>
<dbReference type="GO" id="GO:0016197">
    <property type="term" value="P:endosomal transport"/>
    <property type="evidence" value="ECO:0007669"/>
    <property type="project" value="TreeGrafter"/>
</dbReference>
<feature type="domain" description="EH" evidence="3">
    <location>
        <begin position="108"/>
        <end position="196"/>
    </location>
</feature>
<feature type="region of interest" description="Disordered" evidence="2">
    <location>
        <begin position="255"/>
        <end position="288"/>
    </location>
</feature>
<keyword evidence="1" id="KW-0175">Coiled coil</keyword>
<dbReference type="Proteomes" id="UP001255856">
    <property type="component" value="Unassembled WGS sequence"/>
</dbReference>
<organism evidence="5 6">
    <name type="scientific">Prototheca wickerhamii</name>
    <dbReference type="NCBI Taxonomy" id="3111"/>
    <lineage>
        <taxon>Eukaryota</taxon>
        <taxon>Viridiplantae</taxon>
        <taxon>Chlorophyta</taxon>
        <taxon>core chlorophytes</taxon>
        <taxon>Trebouxiophyceae</taxon>
        <taxon>Chlorellales</taxon>
        <taxon>Chlorellaceae</taxon>
        <taxon>Prototheca</taxon>
    </lineage>
</organism>
<proteinExistence type="predicted"/>
<dbReference type="AlphaFoldDB" id="A0AAD9MLI1"/>